<feature type="non-terminal residue" evidence="1">
    <location>
        <position position="1"/>
    </location>
</feature>
<dbReference type="Gene3D" id="3.80.10.10">
    <property type="entry name" value="Ribonuclease Inhibitor"/>
    <property type="match status" value="1"/>
</dbReference>
<dbReference type="InterPro" id="IPR026906">
    <property type="entry name" value="LRR_5"/>
</dbReference>
<name>A0A9D2M2M2_9FIRM</name>
<comment type="caution">
    <text evidence="1">The sequence shown here is derived from an EMBL/GenBank/DDBJ whole genome shotgun (WGS) entry which is preliminary data.</text>
</comment>
<reference evidence="1" key="2">
    <citation type="submission" date="2021-04" db="EMBL/GenBank/DDBJ databases">
        <authorList>
            <person name="Gilroy R."/>
        </authorList>
    </citation>
    <scope>NUCLEOTIDE SEQUENCE</scope>
    <source>
        <strain evidence="1">ChiBcec8-14828</strain>
    </source>
</reference>
<dbReference type="Proteomes" id="UP000824209">
    <property type="component" value="Unassembled WGS sequence"/>
</dbReference>
<reference evidence="1" key="1">
    <citation type="journal article" date="2021" name="PeerJ">
        <title>Extensive microbial diversity within the chicken gut microbiome revealed by metagenomics and culture.</title>
        <authorList>
            <person name="Gilroy R."/>
            <person name="Ravi A."/>
            <person name="Getino M."/>
            <person name="Pursley I."/>
            <person name="Horton D.L."/>
            <person name="Alikhan N.F."/>
            <person name="Baker D."/>
            <person name="Gharbi K."/>
            <person name="Hall N."/>
            <person name="Watson M."/>
            <person name="Adriaenssens E.M."/>
            <person name="Foster-Nyarko E."/>
            <person name="Jarju S."/>
            <person name="Secka A."/>
            <person name="Antonio M."/>
            <person name="Oren A."/>
            <person name="Chaudhuri R.R."/>
            <person name="La Ragione R."/>
            <person name="Hildebrand F."/>
            <person name="Pallen M.J."/>
        </authorList>
    </citation>
    <scope>NUCLEOTIDE SEQUENCE</scope>
    <source>
        <strain evidence="1">ChiBcec8-14828</strain>
    </source>
</reference>
<gene>
    <name evidence="1" type="ORF">H9943_08145</name>
</gene>
<dbReference type="InterPro" id="IPR032675">
    <property type="entry name" value="LRR_dom_sf"/>
</dbReference>
<accession>A0A9D2M2M2</accession>
<proteinExistence type="predicted"/>
<protein>
    <submittedName>
        <fullName evidence="1">Leucine-rich repeat domain-containing protein</fullName>
    </submittedName>
</protein>
<dbReference type="Pfam" id="PF13306">
    <property type="entry name" value="LRR_5"/>
    <property type="match status" value="2"/>
</dbReference>
<dbReference type="AlphaFoldDB" id="A0A9D2M2M2"/>
<sequence>KYPDAADRTSYTMPNTVIKLEQNSFKLLNCQLKSITISSALSDFDGALFSKLSNLQSVFVSENNQSFKSEDGVLFNKNKTELVYYPIDKEATKYIVPDSVTTIKASAFSFPNSYTGPNEVEIPTSVKTIEANNRFKSKCTIYGGSGSYAETWAKENGYTFIAQ</sequence>
<dbReference type="EMBL" id="DWYA01000067">
    <property type="protein sequence ID" value="HJB40350.1"/>
    <property type="molecule type" value="Genomic_DNA"/>
</dbReference>
<evidence type="ECO:0000313" key="1">
    <source>
        <dbReference type="EMBL" id="HJB40350.1"/>
    </source>
</evidence>
<evidence type="ECO:0000313" key="2">
    <source>
        <dbReference type="Proteomes" id="UP000824209"/>
    </source>
</evidence>
<organism evidence="1 2">
    <name type="scientific">Candidatus Ruthenibacterium avium</name>
    <dbReference type="NCBI Taxonomy" id="2838751"/>
    <lineage>
        <taxon>Bacteria</taxon>
        <taxon>Bacillati</taxon>
        <taxon>Bacillota</taxon>
        <taxon>Clostridia</taxon>
        <taxon>Eubacteriales</taxon>
        <taxon>Oscillospiraceae</taxon>
        <taxon>Ruthenibacterium</taxon>
    </lineage>
</organism>